<dbReference type="GeneID" id="2900418"/>
<protein>
    <submittedName>
        <fullName evidence="3">DEHA2C05676p</fullName>
    </submittedName>
</protein>
<dbReference type="InterPro" id="IPR013715">
    <property type="entry name" value="DUF1746"/>
</dbReference>
<dbReference type="VEuPathDB" id="FungiDB:DEHA2C05676g"/>
<evidence type="ECO:0000313" key="3">
    <source>
        <dbReference type="EMBL" id="CAG85989.1"/>
    </source>
</evidence>
<dbReference type="InterPro" id="IPR038967">
    <property type="entry name" value="Dsc4-like"/>
</dbReference>
<gene>
    <name evidence="3" type="ordered locus">DEHA2C05676g</name>
</gene>
<dbReference type="eggNOG" id="ENOG502S4TY">
    <property type="taxonomic scope" value="Eukaryota"/>
</dbReference>
<dbReference type="KEGG" id="dha:DEHA2C05676g"/>
<evidence type="ECO:0000256" key="1">
    <source>
        <dbReference type="SAM" id="MobiDB-lite"/>
    </source>
</evidence>
<dbReference type="PANTHER" id="PTHR39405:SF1">
    <property type="entry name" value="DSC E3 UBIQUITIN LIGASE COMPLEX SUBUNIT 4"/>
    <property type="match status" value="1"/>
</dbReference>
<keyword evidence="4" id="KW-1185">Reference proteome</keyword>
<dbReference type="AlphaFoldDB" id="Q6BV36"/>
<dbReference type="RefSeq" id="XP_457933.1">
    <property type="nucleotide sequence ID" value="XM_457933.1"/>
</dbReference>
<reference evidence="3 4" key="1">
    <citation type="journal article" date="2004" name="Nature">
        <title>Genome evolution in yeasts.</title>
        <authorList>
            <consortium name="Genolevures"/>
            <person name="Dujon B."/>
            <person name="Sherman D."/>
            <person name="Fischer G."/>
            <person name="Durrens P."/>
            <person name="Casaregola S."/>
            <person name="Lafontaine I."/>
            <person name="de Montigny J."/>
            <person name="Marck C."/>
            <person name="Neuveglise C."/>
            <person name="Talla E."/>
            <person name="Goffard N."/>
            <person name="Frangeul L."/>
            <person name="Aigle M."/>
            <person name="Anthouard V."/>
            <person name="Babour A."/>
            <person name="Barbe V."/>
            <person name="Barnay S."/>
            <person name="Blanchin S."/>
            <person name="Beckerich J.M."/>
            <person name="Beyne E."/>
            <person name="Bleykasten C."/>
            <person name="Boisrame A."/>
            <person name="Boyer J."/>
            <person name="Cattolico L."/>
            <person name="Confanioleri F."/>
            <person name="de Daruvar A."/>
            <person name="Despons L."/>
            <person name="Fabre E."/>
            <person name="Fairhead C."/>
            <person name="Ferry-Dumazet H."/>
            <person name="Groppi A."/>
            <person name="Hantraye F."/>
            <person name="Hennequin C."/>
            <person name="Jauniaux N."/>
            <person name="Joyet P."/>
            <person name="Kachouri R."/>
            <person name="Kerrest A."/>
            <person name="Koszul R."/>
            <person name="Lemaire M."/>
            <person name="Lesur I."/>
            <person name="Ma L."/>
            <person name="Muller H."/>
            <person name="Nicaud J.M."/>
            <person name="Nikolski M."/>
            <person name="Oztas S."/>
            <person name="Ozier-Kalogeropoulos O."/>
            <person name="Pellenz S."/>
            <person name="Potier S."/>
            <person name="Richard G.F."/>
            <person name="Straub M.L."/>
            <person name="Suleau A."/>
            <person name="Swennene D."/>
            <person name="Tekaia F."/>
            <person name="Wesolowski-Louvel M."/>
            <person name="Westhof E."/>
            <person name="Wirth B."/>
            <person name="Zeniou-Meyer M."/>
            <person name="Zivanovic I."/>
            <person name="Bolotin-Fukuhara M."/>
            <person name="Thierry A."/>
            <person name="Bouchier C."/>
            <person name="Caudron B."/>
            <person name="Scarpelli C."/>
            <person name="Gaillardin C."/>
            <person name="Weissenbach J."/>
            <person name="Wincker P."/>
            <person name="Souciet J.L."/>
        </authorList>
    </citation>
    <scope>NUCLEOTIDE SEQUENCE [LARGE SCALE GENOMIC DNA]</scope>
    <source>
        <strain evidence="4">ATCC 36239 / CBS 767 / BCRC 21394 / JCM 1990 / NBRC 0083 / IGC 2968</strain>
    </source>
</reference>
<dbReference type="Pfam" id="PF08508">
    <property type="entry name" value="DUF1746"/>
    <property type="match status" value="1"/>
</dbReference>
<dbReference type="GO" id="GO:0044695">
    <property type="term" value="C:Dsc E3 ubiquitin ligase complex"/>
    <property type="evidence" value="ECO:0007669"/>
    <property type="project" value="InterPro"/>
</dbReference>
<dbReference type="FunCoup" id="Q6BV36">
    <property type="interactions" value="16"/>
</dbReference>
<dbReference type="OrthoDB" id="5428737at2759"/>
<organism evidence="3 4">
    <name type="scientific">Debaryomyces hansenii (strain ATCC 36239 / CBS 767 / BCRC 21394 / JCM 1990 / NBRC 0083 / IGC 2968)</name>
    <name type="common">Yeast</name>
    <name type="synonym">Torulaspora hansenii</name>
    <dbReference type="NCBI Taxonomy" id="284592"/>
    <lineage>
        <taxon>Eukaryota</taxon>
        <taxon>Fungi</taxon>
        <taxon>Dikarya</taxon>
        <taxon>Ascomycota</taxon>
        <taxon>Saccharomycotina</taxon>
        <taxon>Pichiomycetes</taxon>
        <taxon>Debaryomycetaceae</taxon>
        <taxon>Debaryomyces</taxon>
    </lineage>
</organism>
<proteinExistence type="predicted"/>
<evidence type="ECO:0000259" key="2">
    <source>
        <dbReference type="Pfam" id="PF08508"/>
    </source>
</evidence>
<dbReference type="GO" id="GO:0005783">
    <property type="term" value="C:endoplasmic reticulum"/>
    <property type="evidence" value="ECO:0007669"/>
    <property type="project" value="TreeGrafter"/>
</dbReference>
<feature type="region of interest" description="Disordered" evidence="1">
    <location>
        <begin position="302"/>
        <end position="324"/>
    </location>
</feature>
<evidence type="ECO:0000313" key="4">
    <source>
        <dbReference type="Proteomes" id="UP000000599"/>
    </source>
</evidence>
<dbReference type="InParanoid" id="Q6BV36"/>
<dbReference type="GO" id="GO:0032933">
    <property type="term" value="P:SREBP signaling pathway"/>
    <property type="evidence" value="ECO:0007669"/>
    <property type="project" value="InterPro"/>
</dbReference>
<accession>Q6BV36</accession>
<feature type="domain" description="DUF1746" evidence="2">
    <location>
        <begin position="109"/>
        <end position="231"/>
    </location>
</feature>
<dbReference type="OMA" id="FIQLVFH"/>
<dbReference type="Proteomes" id="UP000000599">
    <property type="component" value="Chromosome C"/>
</dbReference>
<dbReference type="PANTHER" id="PTHR39405">
    <property type="entry name" value="DSC E3 UBIQUITIN LIGASE COMPLEX SUBUNIT 4"/>
    <property type="match status" value="1"/>
</dbReference>
<sequence length="324" mass="36895">MFLIVVDIWSIYSHEIEVSNCSHLLIIVLHLQTSFILLIPNQFNTIHLLYPFNCAILVTTFKIMSNINIENQLRDFQSQRFPTDEQTIINNASVLYKRKKYFLQDLRSSVKFLGFILLGIVYLRDLSMLRLGIRAFTQYSISNPYPTPSMRVSISEESKKALTKFLLIGIFSANSFCLLMHLLFGSYQGSDASNGFLHGGMTIQFIGERAPYSTLELILLDIGIFVVQVVYHSLMCMTDDSKVLEIQHPHTRTENTIDSIDDSELEGDGYNGNVQLLTIDVLGNIRKVMMFKERFQIQASTFSEQAPEQAPQPTPQQPMPGSFV</sequence>
<name>Q6BV36_DEBHA</name>
<dbReference type="HOGENOM" id="CLU_074141_0_0_1"/>
<dbReference type="EMBL" id="CR382135">
    <property type="protein sequence ID" value="CAG85989.1"/>
    <property type="molecule type" value="Genomic_DNA"/>
</dbReference>